<protein>
    <submittedName>
        <fullName evidence="2">Uncharacterized protein</fullName>
    </submittedName>
</protein>
<organism evidence="2 3">
    <name type="scientific">Chaetoceros tenuissimus</name>
    <dbReference type="NCBI Taxonomy" id="426638"/>
    <lineage>
        <taxon>Eukaryota</taxon>
        <taxon>Sar</taxon>
        <taxon>Stramenopiles</taxon>
        <taxon>Ochrophyta</taxon>
        <taxon>Bacillariophyta</taxon>
        <taxon>Coscinodiscophyceae</taxon>
        <taxon>Chaetocerotophycidae</taxon>
        <taxon>Chaetocerotales</taxon>
        <taxon>Chaetocerotaceae</taxon>
        <taxon>Chaetoceros</taxon>
    </lineage>
</organism>
<feature type="compositionally biased region" description="Polar residues" evidence="1">
    <location>
        <begin position="212"/>
        <end position="226"/>
    </location>
</feature>
<feature type="region of interest" description="Disordered" evidence="1">
    <location>
        <begin position="99"/>
        <end position="235"/>
    </location>
</feature>
<feature type="compositionally biased region" description="Basic residues" evidence="1">
    <location>
        <begin position="119"/>
        <end position="130"/>
    </location>
</feature>
<sequence>MFKDASGDVQRDAFWNSPIFRKHKDEDMFQYLNRMNRIFHLDARLLHKMYPNDLNDQEKKRIIFKGVPYQWKENFRHTGMDLADITMKELVNYMQKEKQAADLHDANRTKNRQQEMRKITGHRRSRKRKSQSTNDEDKEEKTDEGYNQCRKHPQNKHTWEECFLNPRNPNNKLNNKRQKKSKFHSSRNNNATANNGNNQNNNQPPVAEQRAAESNNNQSPPTSTDAGATVDNIWG</sequence>
<dbReference type="AlphaFoldDB" id="A0AAD3HFN4"/>
<proteinExistence type="predicted"/>
<gene>
    <name evidence="2" type="ORF">CTEN210_18386</name>
</gene>
<name>A0AAD3HFN4_9STRA</name>
<reference evidence="2 3" key="1">
    <citation type="journal article" date="2021" name="Sci. Rep.">
        <title>The genome of the diatom Chaetoceros tenuissimus carries an ancient integrated fragment of an extant virus.</title>
        <authorList>
            <person name="Hongo Y."/>
            <person name="Kimura K."/>
            <person name="Takaki Y."/>
            <person name="Yoshida Y."/>
            <person name="Baba S."/>
            <person name="Kobayashi G."/>
            <person name="Nagasaki K."/>
            <person name="Hano T."/>
            <person name="Tomaru Y."/>
        </authorList>
    </citation>
    <scope>NUCLEOTIDE SEQUENCE [LARGE SCALE GENOMIC DNA]</scope>
    <source>
        <strain evidence="2 3">NIES-3715</strain>
    </source>
</reference>
<comment type="caution">
    <text evidence="2">The sequence shown here is derived from an EMBL/GenBank/DDBJ whole genome shotgun (WGS) entry which is preliminary data.</text>
</comment>
<feature type="compositionally biased region" description="Low complexity" evidence="1">
    <location>
        <begin position="188"/>
        <end position="203"/>
    </location>
</feature>
<feature type="compositionally biased region" description="Basic residues" evidence="1">
    <location>
        <begin position="174"/>
        <end position="185"/>
    </location>
</feature>
<dbReference type="EMBL" id="BLLK01000075">
    <property type="protein sequence ID" value="GFH61910.1"/>
    <property type="molecule type" value="Genomic_DNA"/>
</dbReference>
<feature type="compositionally biased region" description="Low complexity" evidence="1">
    <location>
        <begin position="164"/>
        <end position="173"/>
    </location>
</feature>
<keyword evidence="3" id="KW-1185">Reference proteome</keyword>
<evidence type="ECO:0000313" key="3">
    <source>
        <dbReference type="Proteomes" id="UP001054902"/>
    </source>
</evidence>
<evidence type="ECO:0000256" key="1">
    <source>
        <dbReference type="SAM" id="MobiDB-lite"/>
    </source>
</evidence>
<evidence type="ECO:0000313" key="2">
    <source>
        <dbReference type="EMBL" id="GFH61910.1"/>
    </source>
</evidence>
<dbReference type="Proteomes" id="UP001054902">
    <property type="component" value="Unassembled WGS sequence"/>
</dbReference>
<feature type="compositionally biased region" description="Basic and acidic residues" evidence="1">
    <location>
        <begin position="99"/>
        <end position="118"/>
    </location>
</feature>
<accession>A0AAD3HFN4</accession>